<feature type="compositionally biased region" description="Basic and acidic residues" evidence="1">
    <location>
        <begin position="190"/>
        <end position="210"/>
    </location>
</feature>
<reference evidence="2" key="1">
    <citation type="journal article" date="2020" name="Stud. Mycol.">
        <title>101 Dothideomycetes genomes: a test case for predicting lifestyles and emergence of pathogens.</title>
        <authorList>
            <person name="Haridas S."/>
            <person name="Albert R."/>
            <person name="Binder M."/>
            <person name="Bloem J."/>
            <person name="Labutti K."/>
            <person name="Salamov A."/>
            <person name="Andreopoulos B."/>
            <person name="Baker S."/>
            <person name="Barry K."/>
            <person name="Bills G."/>
            <person name="Bluhm B."/>
            <person name="Cannon C."/>
            <person name="Castanera R."/>
            <person name="Culley D."/>
            <person name="Daum C."/>
            <person name="Ezra D."/>
            <person name="Gonzalez J."/>
            <person name="Henrissat B."/>
            <person name="Kuo A."/>
            <person name="Liang C."/>
            <person name="Lipzen A."/>
            <person name="Lutzoni F."/>
            <person name="Magnuson J."/>
            <person name="Mondo S."/>
            <person name="Nolan M."/>
            <person name="Ohm R."/>
            <person name="Pangilinan J."/>
            <person name="Park H.-J."/>
            <person name="Ramirez L."/>
            <person name="Alfaro M."/>
            <person name="Sun H."/>
            <person name="Tritt A."/>
            <person name="Yoshinaga Y."/>
            <person name="Zwiers L.-H."/>
            <person name="Turgeon B."/>
            <person name="Goodwin S."/>
            <person name="Spatafora J."/>
            <person name="Crous P."/>
            <person name="Grigoriev I."/>
        </authorList>
    </citation>
    <scope>NUCLEOTIDE SEQUENCE</scope>
    <source>
        <strain evidence="2">ATCC 16933</strain>
    </source>
</reference>
<evidence type="ECO:0000313" key="3">
    <source>
        <dbReference type="Proteomes" id="UP000799766"/>
    </source>
</evidence>
<evidence type="ECO:0000313" key="2">
    <source>
        <dbReference type="EMBL" id="KAF2461702.1"/>
    </source>
</evidence>
<dbReference type="AlphaFoldDB" id="A0A6A6PD28"/>
<evidence type="ECO:0000256" key="1">
    <source>
        <dbReference type="SAM" id="MobiDB-lite"/>
    </source>
</evidence>
<sequence>MHNSIRWRRARGWPSTYTVVLKNAAVAIPVLGSRPIPTCRSMFPVDPGARQRTSQKRRGPLLALARNPANVFSCQIGEKGNEKKRKSEADGWRRGRRLFRRPSSPFDFHTLTWEPGVWRREAEADPVLWFRAGPGRAAWRAMRRVVGRVLGGPADGRRVDTDSRSRAIPLGNKLSMRTWRDEVFRAFGSPHERPGCFPPEERALSRGERKGRQRQQGPRRSLRCRSRGEREKLGCRCAQANEQDEGN</sequence>
<gene>
    <name evidence="2" type="ORF">BDY21DRAFT_93318</name>
</gene>
<protein>
    <submittedName>
        <fullName evidence="2">Uncharacterized protein</fullName>
    </submittedName>
</protein>
<feature type="region of interest" description="Disordered" evidence="1">
    <location>
        <begin position="190"/>
        <end position="247"/>
    </location>
</feature>
<proteinExistence type="predicted"/>
<name>A0A6A6PD28_9PEZI</name>
<accession>A0A6A6PD28</accession>
<dbReference type="EMBL" id="MU001671">
    <property type="protein sequence ID" value="KAF2461702.1"/>
    <property type="molecule type" value="Genomic_DNA"/>
</dbReference>
<organism evidence="2 3">
    <name type="scientific">Lineolata rhizophorae</name>
    <dbReference type="NCBI Taxonomy" id="578093"/>
    <lineage>
        <taxon>Eukaryota</taxon>
        <taxon>Fungi</taxon>
        <taxon>Dikarya</taxon>
        <taxon>Ascomycota</taxon>
        <taxon>Pezizomycotina</taxon>
        <taxon>Dothideomycetes</taxon>
        <taxon>Dothideomycetes incertae sedis</taxon>
        <taxon>Lineolatales</taxon>
        <taxon>Lineolataceae</taxon>
        <taxon>Lineolata</taxon>
    </lineage>
</organism>
<dbReference type="Proteomes" id="UP000799766">
    <property type="component" value="Unassembled WGS sequence"/>
</dbReference>
<keyword evidence="3" id="KW-1185">Reference proteome</keyword>